<dbReference type="RefSeq" id="WP_379762330.1">
    <property type="nucleotide sequence ID" value="NZ_JBHSCL010000003.1"/>
</dbReference>
<feature type="DNA-binding region" description="H-T-H motif" evidence="4">
    <location>
        <begin position="26"/>
        <end position="45"/>
    </location>
</feature>
<evidence type="ECO:0000256" key="2">
    <source>
        <dbReference type="ARBA" id="ARBA00023125"/>
    </source>
</evidence>
<keyword evidence="7" id="KW-1185">Reference proteome</keyword>
<dbReference type="InterPro" id="IPR001647">
    <property type="entry name" value="HTH_TetR"/>
</dbReference>
<sequence>MKEETKDKILDIGVDLIAKKGYNGIGIQEVLDRAQVPKGSFYHYFKNKEDFGLQVIKKHGFKSLQYIDSFLSNTSLAPLQRIFALFEDIQRVYEEKEFKEGCLLGNCSSELADQKECFSSTLENEFLKMENRFVVCLEEAKGNGELRADESPEELASFIVNSWEGAILRTKSTKSNEPMKTLVKFLRMHILI</sequence>
<dbReference type="PANTHER" id="PTHR47506:SF6">
    <property type="entry name" value="HTH-TYPE TRANSCRIPTIONAL REPRESSOR NEMR"/>
    <property type="match status" value="1"/>
</dbReference>
<feature type="domain" description="HTH tetR-type" evidence="5">
    <location>
        <begin position="3"/>
        <end position="63"/>
    </location>
</feature>
<organism evidence="6 7">
    <name type="scientific">Flagellimonas marina</name>
    <dbReference type="NCBI Taxonomy" id="1775168"/>
    <lineage>
        <taxon>Bacteria</taxon>
        <taxon>Pseudomonadati</taxon>
        <taxon>Bacteroidota</taxon>
        <taxon>Flavobacteriia</taxon>
        <taxon>Flavobacteriales</taxon>
        <taxon>Flavobacteriaceae</taxon>
        <taxon>Flagellimonas</taxon>
    </lineage>
</organism>
<evidence type="ECO:0000256" key="3">
    <source>
        <dbReference type="ARBA" id="ARBA00023163"/>
    </source>
</evidence>
<dbReference type="Proteomes" id="UP001595841">
    <property type="component" value="Unassembled WGS sequence"/>
</dbReference>
<dbReference type="Pfam" id="PF16925">
    <property type="entry name" value="TetR_C_13"/>
    <property type="match status" value="1"/>
</dbReference>
<gene>
    <name evidence="6" type="ORF">ACFOWS_02300</name>
</gene>
<dbReference type="InterPro" id="IPR011075">
    <property type="entry name" value="TetR_C"/>
</dbReference>
<reference evidence="7" key="1">
    <citation type="journal article" date="2019" name="Int. J. Syst. Evol. Microbiol.">
        <title>The Global Catalogue of Microorganisms (GCM) 10K type strain sequencing project: providing services to taxonomists for standard genome sequencing and annotation.</title>
        <authorList>
            <consortium name="The Broad Institute Genomics Platform"/>
            <consortium name="The Broad Institute Genome Sequencing Center for Infectious Disease"/>
            <person name="Wu L."/>
            <person name="Ma J."/>
        </authorList>
    </citation>
    <scope>NUCLEOTIDE SEQUENCE [LARGE SCALE GENOMIC DNA]</scope>
    <source>
        <strain evidence="7">CGMCC 1.15774</strain>
    </source>
</reference>
<keyword evidence="1" id="KW-0805">Transcription regulation</keyword>
<dbReference type="InterPro" id="IPR009057">
    <property type="entry name" value="Homeodomain-like_sf"/>
</dbReference>
<dbReference type="InterPro" id="IPR036271">
    <property type="entry name" value="Tet_transcr_reg_TetR-rel_C_sf"/>
</dbReference>
<evidence type="ECO:0000256" key="1">
    <source>
        <dbReference type="ARBA" id="ARBA00023015"/>
    </source>
</evidence>
<accession>A0ABV8PJ75</accession>
<keyword evidence="3" id="KW-0804">Transcription</keyword>
<dbReference type="EMBL" id="JBHSCL010000003">
    <property type="protein sequence ID" value="MFC4218944.1"/>
    <property type="molecule type" value="Genomic_DNA"/>
</dbReference>
<dbReference type="Pfam" id="PF00440">
    <property type="entry name" value="TetR_N"/>
    <property type="match status" value="1"/>
</dbReference>
<evidence type="ECO:0000313" key="7">
    <source>
        <dbReference type="Proteomes" id="UP001595841"/>
    </source>
</evidence>
<dbReference type="Gene3D" id="1.10.357.10">
    <property type="entry name" value="Tetracycline Repressor, domain 2"/>
    <property type="match status" value="1"/>
</dbReference>
<evidence type="ECO:0000313" key="6">
    <source>
        <dbReference type="EMBL" id="MFC4218944.1"/>
    </source>
</evidence>
<proteinExistence type="predicted"/>
<dbReference type="PRINTS" id="PR00455">
    <property type="entry name" value="HTHTETR"/>
</dbReference>
<dbReference type="SUPFAM" id="SSF48498">
    <property type="entry name" value="Tetracyclin repressor-like, C-terminal domain"/>
    <property type="match status" value="1"/>
</dbReference>
<protein>
    <submittedName>
        <fullName evidence="6">TetR family transcriptional regulator C-terminal domain-containing protein</fullName>
    </submittedName>
</protein>
<name>A0ABV8PJ75_9FLAO</name>
<evidence type="ECO:0000256" key="4">
    <source>
        <dbReference type="PROSITE-ProRule" id="PRU00335"/>
    </source>
</evidence>
<comment type="caution">
    <text evidence="6">The sequence shown here is derived from an EMBL/GenBank/DDBJ whole genome shotgun (WGS) entry which is preliminary data.</text>
</comment>
<dbReference type="PROSITE" id="PS50977">
    <property type="entry name" value="HTH_TETR_2"/>
    <property type="match status" value="1"/>
</dbReference>
<evidence type="ECO:0000259" key="5">
    <source>
        <dbReference type="PROSITE" id="PS50977"/>
    </source>
</evidence>
<keyword evidence="2 4" id="KW-0238">DNA-binding</keyword>
<dbReference type="PANTHER" id="PTHR47506">
    <property type="entry name" value="TRANSCRIPTIONAL REGULATORY PROTEIN"/>
    <property type="match status" value="1"/>
</dbReference>
<dbReference type="SUPFAM" id="SSF46689">
    <property type="entry name" value="Homeodomain-like"/>
    <property type="match status" value="1"/>
</dbReference>